<feature type="domain" description="NIDO" evidence="3">
    <location>
        <begin position="186"/>
        <end position="264"/>
    </location>
</feature>
<gene>
    <name evidence="5" type="ORF">D3Y59_06595</name>
</gene>
<dbReference type="InterPro" id="IPR026444">
    <property type="entry name" value="Secre_tail"/>
</dbReference>
<dbReference type="GO" id="GO:0007160">
    <property type="term" value="P:cell-matrix adhesion"/>
    <property type="evidence" value="ECO:0007669"/>
    <property type="project" value="InterPro"/>
</dbReference>
<dbReference type="NCBIfam" id="TIGR04183">
    <property type="entry name" value="Por_Secre_tail"/>
    <property type="match status" value="1"/>
</dbReference>
<evidence type="ECO:0000256" key="1">
    <source>
        <dbReference type="SAM" id="MobiDB-lite"/>
    </source>
</evidence>
<keyword evidence="6" id="KW-1185">Reference proteome</keyword>
<feature type="compositionally biased region" description="Low complexity" evidence="1">
    <location>
        <begin position="63"/>
        <end position="72"/>
    </location>
</feature>
<evidence type="ECO:0000313" key="6">
    <source>
        <dbReference type="Proteomes" id="UP000262802"/>
    </source>
</evidence>
<protein>
    <submittedName>
        <fullName evidence="5">T9SS C-terminal target domain-containing protein</fullName>
    </submittedName>
</protein>
<feature type="domain" description="Secretion system C-terminal sorting" evidence="4">
    <location>
        <begin position="960"/>
        <end position="1033"/>
    </location>
</feature>
<feature type="chain" id="PRO_5017798391" evidence="2">
    <location>
        <begin position="30"/>
        <end position="1034"/>
    </location>
</feature>
<dbReference type="KEGG" id="hyh:D3Y59_06595"/>
<feature type="region of interest" description="Disordered" evidence="1">
    <location>
        <begin position="57"/>
        <end position="83"/>
    </location>
</feature>
<feature type="signal peptide" evidence="2">
    <location>
        <begin position="1"/>
        <end position="29"/>
    </location>
</feature>
<dbReference type="Proteomes" id="UP000262802">
    <property type="component" value="Chromosome"/>
</dbReference>
<evidence type="ECO:0000256" key="2">
    <source>
        <dbReference type="SAM" id="SignalP"/>
    </source>
</evidence>
<dbReference type="InterPro" id="IPR003886">
    <property type="entry name" value="NIDO_dom"/>
</dbReference>
<dbReference type="RefSeq" id="WP_119444332.1">
    <property type="nucleotide sequence ID" value="NZ_CP032317.1"/>
</dbReference>
<dbReference type="InterPro" id="IPR051495">
    <property type="entry name" value="Epithelial_Barrier/Signaling"/>
</dbReference>
<dbReference type="Pfam" id="PF06119">
    <property type="entry name" value="NIDO"/>
    <property type="match status" value="2"/>
</dbReference>
<proteinExistence type="predicted"/>
<dbReference type="EMBL" id="CP032317">
    <property type="protein sequence ID" value="AYA36754.1"/>
    <property type="molecule type" value="Genomic_DNA"/>
</dbReference>
<sequence length="1034" mass="106408">MLPALRFLQQWLTVGLLAALPVAATLGQAAPRTTDPAKANPEYNARKRQLAELLRGKYPPPAAARATPRPGAQSRTAASLPPCAEPFDAANPAGWTQVERGDDPSLGPIALGFGFQYFGTTYTQVYINTNGNITFNRAYPAFSSSGLPIRESGDEDIAMLAPFWADVDTQNDNGGAVWYRLFPDRLVVTYDRVGYYLEQADKLNTFQVIIRANTAPGFAGDDVTFAYGDMQWTTAISSGGSGGFGGQLGAVVGGNVGDQQNFFEFGRFNQPGSAPPNMPAPNSPGGIDWLDNQCIGFQVRSRNNPPAAVGLAQSTTFMLNQGETRSLTAQFFGSEGNQNVTVTPSLGGLCNATANLANNDSPHPTLNFSVTGAACNVGSNTVSFRVQDNGTPAQTQTYTVTVVVSPGASAASVWTGAASTDYNDPANWSNNRVPSATDDVSIPSGVPRMPLVSSTGAARNLSIATGAALGVAESGALTITGNLANNGTLGGLGTLLANGPAAQTLSGSGSVSVGSLTVGAAGAQLAEPVAISKLLTLTGNLATNNNLTLLSSANGTATVVNLGAAEITGNARVQQYISGARNGGLGYRHLASPVAGSSIAGVQASGPAGFAPVVNPAYNTAPQPGSVIPFPNLFFYEQSRVTASGRGAVADFDLGWVSPGSTAELLVPGQGYTANIAPNQIISFAGQPNNGTIARNDLGRNAAPQAGWHLLGNPYPSPIDWNLTYAGATNLENTVYVFKSNGPYSGSYASYVAGSGVSTNGGSNILPVAQGFFVRTSTPGANGSLTFTNAARVAAPSNAPLERTTHTHALAKISLNGAGTSDQVAVYFRAGATPAFDSAFDAHKLSAGGNMLAIGDNPNALLSISGLPLLGSAPVAVPLLTYLGAAGNFTLKADELLNLPAGTAVHLLDAATGAVVDLQKQPTYAFAAEAGLATSRFSLLFTPARPLATAGLGAQLEAEVFPNPAHDRLWIRLPAGSQIAEAVLFNSLGQAVQRQTIPGGQELRAMPLQHLALGIYTLHLHLGQAVVVKRVVVN</sequence>
<dbReference type="PANTHER" id="PTHR13802">
    <property type="entry name" value="MUCIN 4-RELATED"/>
    <property type="match status" value="1"/>
</dbReference>
<accession>A0A3B7QY64</accession>
<dbReference type="AlphaFoldDB" id="A0A3B7QY64"/>
<organism evidence="5 6">
    <name type="scientific">Hymenobacter oligotrophus</name>
    <dbReference type="NCBI Taxonomy" id="2319843"/>
    <lineage>
        <taxon>Bacteria</taxon>
        <taxon>Pseudomonadati</taxon>
        <taxon>Bacteroidota</taxon>
        <taxon>Cytophagia</taxon>
        <taxon>Cytophagales</taxon>
        <taxon>Hymenobacteraceae</taxon>
        <taxon>Hymenobacter</taxon>
    </lineage>
</organism>
<dbReference type="Pfam" id="PF18962">
    <property type="entry name" value="Por_Secre_tail"/>
    <property type="match status" value="1"/>
</dbReference>
<evidence type="ECO:0000313" key="5">
    <source>
        <dbReference type="EMBL" id="AYA36754.1"/>
    </source>
</evidence>
<feature type="domain" description="NIDO" evidence="3">
    <location>
        <begin position="124"/>
        <end position="180"/>
    </location>
</feature>
<name>A0A3B7QY64_9BACT</name>
<dbReference type="PANTHER" id="PTHR13802:SF59">
    <property type="entry name" value="SUSHI DOMAIN-CONTAINING PROTEIN 2"/>
    <property type="match status" value="1"/>
</dbReference>
<keyword evidence="2" id="KW-0732">Signal</keyword>
<dbReference type="OrthoDB" id="1493708at2"/>
<evidence type="ECO:0000259" key="3">
    <source>
        <dbReference type="Pfam" id="PF06119"/>
    </source>
</evidence>
<reference evidence="5 6" key="1">
    <citation type="submission" date="2018-09" db="EMBL/GenBank/DDBJ databases">
        <title>Hymenobacter medium sp. nov., isolated from R2A medium.</title>
        <authorList>
            <person name="Yingchao G."/>
        </authorList>
    </citation>
    <scope>NUCLEOTIDE SEQUENCE [LARGE SCALE GENOMIC DNA]</scope>
    <source>
        <strain evidence="6">sh-6</strain>
    </source>
</reference>
<evidence type="ECO:0000259" key="4">
    <source>
        <dbReference type="Pfam" id="PF18962"/>
    </source>
</evidence>